<dbReference type="GO" id="GO:0140359">
    <property type="term" value="F:ABC-type transporter activity"/>
    <property type="evidence" value="ECO:0007669"/>
    <property type="project" value="InterPro"/>
</dbReference>
<gene>
    <name evidence="2" type="ORF">SAMN05443661_10385</name>
</gene>
<accession>A0A1I3K4M2</accession>
<dbReference type="EMBL" id="FORO01000003">
    <property type="protein sequence ID" value="SFI67258.1"/>
    <property type="molecule type" value="Genomic_DNA"/>
</dbReference>
<dbReference type="GO" id="GO:0005886">
    <property type="term" value="C:plasma membrane"/>
    <property type="evidence" value="ECO:0007669"/>
    <property type="project" value="UniProtKB-SubCell"/>
</dbReference>
<dbReference type="RefSeq" id="WP_005578368.1">
    <property type="nucleotide sequence ID" value="NZ_FORO01000003.1"/>
</dbReference>
<feature type="transmembrane region" description="Helical" evidence="1">
    <location>
        <begin position="197"/>
        <end position="223"/>
    </location>
</feature>
<dbReference type="Pfam" id="PF12679">
    <property type="entry name" value="ABC2_membrane_2"/>
    <property type="match status" value="1"/>
</dbReference>
<keyword evidence="1" id="KW-1133">Transmembrane helix</keyword>
<dbReference type="OMA" id="VAEPWFG"/>
<dbReference type="GeneID" id="14208884"/>
<evidence type="ECO:0000256" key="1">
    <source>
        <dbReference type="SAM" id="Phobius"/>
    </source>
</evidence>
<evidence type="ECO:0000313" key="2">
    <source>
        <dbReference type="EMBL" id="SFI67258.1"/>
    </source>
</evidence>
<sequence length="310" mass="33212">MSSEAESATDVPVAERSTRSIDLESVRAIARKDFRDAVRSWLFWGLSVFFFALLVTLTGVISYFGGDVILAEGATTEVLVGQVYGVGSLIIPVIALVLGWKAIAGERESGSIKIMLSLPHSRRDVVLGKLVGRAGVLSLSLLVGFVLAAVPVAVLLGTFDPTDYVGLLAVSILYGIVYTSVAIAVSSVTRSTTFAAAGAFGVFVLFYVVWGTIATAVGFLMAFDYLPESETIAELTMLFQNLNPNAAYGNVLSLVTSAAELGEQEVAALETMFDGSIPFYLQDWFALLILLAWIVIPVALAIYRFDRTDL</sequence>
<dbReference type="OrthoDB" id="86287at2157"/>
<feature type="transmembrane region" description="Helical" evidence="1">
    <location>
        <begin position="41"/>
        <end position="64"/>
    </location>
</feature>
<dbReference type="PANTHER" id="PTHR43471:SF1">
    <property type="entry name" value="ABC TRANSPORTER PERMEASE PROTEIN NOSY-RELATED"/>
    <property type="match status" value="1"/>
</dbReference>
<feature type="transmembrane region" description="Helical" evidence="1">
    <location>
        <begin position="130"/>
        <end position="158"/>
    </location>
</feature>
<feature type="transmembrane region" description="Helical" evidence="1">
    <location>
        <begin position="164"/>
        <end position="185"/>
    </location>
</feature>
<dbReference type="Proteomes" id="UP000182829">
    <property type="component" value="Unassembled WGS sequence"/>
</dbReference>
<dbReference type="AlphaFoldDB" id="A0A1I3K4M2"/>
<keyword evidence="1" id="KW-0812">Transmembrane</keyword>
<feature type="transmembrane region" description="Helical" evidence="1">
    <location>
        <begin position="284"/>
        <end position="303"/>
    </location>
</feature>
<organism evidence="2 3">
    <name type="scientific">Natronobacterium gregoryi</name>
    <dbReference type="NCBI Taxonomy" id="44930"/>
    <lineage>
        <taxon>Archaea</taxon>
        <taxon>Methanobacteriati</taxon>
        <taxon>Methanobacteriota</taxon>
        <taxon>Stenosarchaea group</taxon>
        <taxon>Halobacteria</taxon>
        <taxon>Halobacteriales</taxon>
        <taxon>Natrialbaceae</taxon>
        <taxon>Natronobacterium</taxon>
    </lineage>
</organism>
<name>A0A1I3K4M2_9EURY</name>
<dbReference type="PANTHER" id="PTHR43471">
    <property type="entry name" value="ABC TRANSPORTER PERMEASE"/>
    <property type="match status" value="1"/>
</dbReference>
<keyword evidence="1" id="KW-0472">Membrane</keyword>
<reference evidence="2 3" key="1">
    <citation type="submission" date="2016-10" db="EMBL/GenBank/DDBJ databases">
        <authorList>
            <person name="de Groot N.N."/>
        </authorList>
    </citation>
    <scope>NUCLEOTIDE SEQUENCE [LARGE SCALE GENOMIC DNA]</scope>
    <source>
        <strain evidence="2 3">SP2</strain>
    </source>
</reference>
<protein>
    <submittedName>
        <fullName evidence="2">ABC-2 type transport system permease protein</fullName>
    </submittedName>
</protein>
<proteinExistence type="predicted"/>
<evidence type="ECO:0000313" key="3">
    <source>
        <dbReference type="Proteomes" id="UP000182829"/>
    </source>
</evidence>
<feature type="transmembrane region" description="Helical" evidence="1">
    <location>
        <begin position="84"/>
        <end position="103"/>
    </location>
</feature>